<feature type="non-terminal residue" evidence="2">
    <location>
        <position position="1"/>
    </location>
</feature>
<proteinExistence type="predicted"/>
<gene>
    <name evidence="2" type="ORF">PENTCL1PPCAC_30002</name>
</gene>
<evidence type="ECO:0000313" key="2">
    <source>
        <dbReference type="EMBL" id="GMT07828.1"/>
    </source>
</evidence>
<reference evidence="2" key="1">
    <citation type="submission" date="2023-10" db="EMBL/GenBank/DDBJ databases">
        <title>Genome assembly of Pristionchus species.</title>
        <authorList>
            <person name="Yoshida K."/>
            <person name="Sommer R.J."/>
        </authorList>
    </citation>
    <scope>NUCLEOTIDE SEQUENCE</scope>
    <source>
        <strain evidence="2">RS0144</strain>
    </source>
</reference>
<name>A0AAV5UNB3_9BILA</name>
<evidence type="ECO:0008006" key="4">
    <source>
        <dbReference type="Google" id="ProtNLM"/>
    </source>
</evidence>
<keyword evidence="3" id="KW-1185">Reference proteome</keyword>
<feature type="transmembrane region" description="Helical" evidence="1">
    <location>
        <begin position="51"/>
        <end position="74"/>
    </location>
</feature>
<evidence type="ECO:0000313" key="3">
    <source>
        <dbReference type="Proteomes" id="UP001432027"/>
    </source>
</evidence>
<comment type="caution">
    <text evidence="2">The sequence shown here is derived from an EMBL/GenBank/DDBJ whole genome shotgun (WGS) entry which is preliminary data.</text>
</comment>
<keyword evidence="1" id="KW-0472">Membrane</keyword>
<organism evidence="2 3">
    <name type="scientific">Pristionchus entomophagus</name>
    <dbReference type="NCBI Taxonomy" id="358040"/>
    <lineage>
        <taxon>Eukaryota</taxon>
        <taxon>Metazoa</taxon>
        <taxon>Ecdysozoa</taxon>
        <taxon>Nematoda</taxon>
        <taxon>Chromadorea</taxon>
        <taxon>Rhabditida</taxon>
        <taxon>Rhabditina</taxon>
        <taxon>Diplogasteromorpha</taxon>
        <taxon>Diplogasteroidea</taxon>
        <taxon>Neodiplogasteridae</taxon>
        <taxon>Pristionchus</taxon>
    </lineage>
</organism>
<accession>A0AAV5UNB3</accession>
<protein>
    <recommendedName>
        <fullName evidence="4">CX domain-containing protein</fullName>
    </recommendedName>
</protein>
<dbReference type="Proteomes" id="UP001432027">
    <property type="component" value="Unassembled WGS sequence"/>
</dbReference>
<dbReference type="EMBL" id="BTSX01000006">
    <property type="protein sequence ID" value="GMT07828.1"/>
    <property type="molecule type" value="Genomic_DNA"/>
</dbReference>
<sequence>FRCARNLSELDLEDVPSEYANHKLTILNWLCNKGEHCCELECCTYKRNTGLIYGLIVFAVVIAIGTLLCLIRVLENMRENRRMEQ</sequence>
<evidence type="ECO:0000256" key="1">
    <source>
        <dbReference type="SAM" id="Phobius"/>
    </source>
</evidence>
<keyword evidence="1" id="KW-1133">Transmembrane helix</keyword>
<dbReference type="AlphaFoldDB" id="A0AAV5UNB3"/>
<keyword evidence="1" id="KW-0812">Transmembrane</keyword>
<feature type="non-terminal residue" evidence="2">
    <location>
        <position position="85"/>
    </location>
</feature>